<dbReference type="STRING" id="758803.SAMN05421803_112100"/>
<dbReference type="NCBIfam" id="TIGR03814">
    <property type="entry name" value="Gln_ase"/>
    <property type="match status" value="1"/>
</dbReference>
<dbReference type="Pfam" id="PF04960">
    <property type="entry name" value="Glutaminase"/>
    <property type="match status" value="1"/>
</dbReference>
<dbReference type="EC" id="3.5.1.2" evidence="3 7"/>
<dbReference type="InterPro" id="IPR012338">
    <property type="entry name" value="Beta-lactam/transpept-like"/>
</dbReference>
<keyword evidence="4 7" id="KW-0378">Hydrolase</keyword>
<dbReference type="InterPro" id="IPR015868">
    <property type="entry name" value="Glutaminase"/>
</dbReference>
<evidence type="ECO:0000256" key="4">
    <source>
        <dbReference type="ARBA" id="ARBA00022801"/>
    </source>
</evidence>
<name>A0A1M6NTX5_9ACTN</name>
<evidence type="ECO:0000256" key="5">
    <source>
        <dbReference type="ARBA" id="ARBA00049534"/>
    </source>
</evidence>
<comment type="subunit">
    <text evidence="2 7">Homotetramer.</text>
</comment>
<dbReference type="NCBIfam" id="NF002133">
    <property type="entry name" value="PRK00971.1-2"/>
    <property type="match status" value="1"/>
</dbReference>
<gene>
    <name evidence="7" type="primary">glsA</name>
    <name evidence="8" type="ORF">SAMN05421803_112100</name>
</gene>
<evidence type="ECO:0000256" key="6">
    <source>
        <dbReference type="ARBA" id="ARBA00070405"/>
    </source>
</evidence>
<dbReference type="RefSeq" id="WP_245833356.1">
    <property type="nucleotide sequence ID" value="NZ_FQZK01000012.1"/>
</dbReference>
<proteinExistence type="inferred from homology"/>
<feature type="binding site" evidence="7">
    <location>
        <position position="248"/>
    </location>
    <ligand>
        <name>substrate</name>
    </ligand>
</feature>
<dbReference type="EMBL" id="FQZK01000012">
    <property type="protein sequence ID" value="SHJ99110.1"/>
    <property type="molecule type" value="Genomic_DNA"/>
</dbReference>
<dbReference type="PANTHER" id="PTHR12544">
    <property type="entry name" value="GLUTAMINASE"/>
    <property type="match status" value="1"/>
</dbReference>
<dbReference type="FunFam" id="3.40.710.10:FF:000005">
    <property type="entry name" value="Glutaminase"/>
    <property type="match status" value="1"/>
</dbReference>
<evidence type="ECO:0000256" key="1">
    <source>
        <dbReference type="ARBA" id="ARBA00011076"/>
    </source>
</evidence>
<accession>A0A1M6NTX5</accession>
<feature type="binding site" evidence="7">
    <location>
        <position position="173"/>
    </location>
    <ligand>
        <name>substrate</name>
    </ligand>
</feature>
<dbReference type="SUPFAM" id="SSF56601">
    <property type="entry name" value="beta-lactamase/transpeptidase-like"/>
    <property type="match status" value="1"/>
</dbReference>
<keyword evidence="9" id="KW-1185">Reference proteome</keyword>
<dbReference type="GO" id="GO:0004359">
    <property type="term" value="F:glutaminase activity"/>
    <property type="evidence" value="ECO:0007669"/>
    <property type="project" value="UniProtKB-UniRule"/>
</dbReference>
<dbReference type="PANTHER" id="PTHR12544:SF29">
    <property type="entry name" value="GLUTAMINASE"/>
    <property type="match status" value="1"/>
</dbReference>
<comment type="similarity">
    <text evidence="1 7">Belongs to the glutaminase family.</text>
</comment>
<evidence type="ECO:0000256" key="2">
    <source>
        <dbReference type="ARBA" id="ARBA00011881"/>
    </source>
</evidence>
<evidence type="ECO:0000256" key="3">
    <source>
        <dbReference type="ARBA" id="ARBA00012918"/>
    </source>
</evidence>
<feature type="binding site" evidence="7">
    <location>
        <position position="166"/>
    </location>
    <ligand>
        <name>substrate</name>
    </ligand>
</feature>
<reference evidence="8 9" key="1">
    <citation type="submission" date="2016-11" db="EMBL/GenBank/DDBJ databases">
        <authorList>
            <person name="Jaros S."/>
            <person name="Januszkiewicz K."/>
            <person name="Wedrychowicz H."/>
        </authorList>
    </citation>
    <scope>NUCLEOTIDE SEQUENCE [LARGE SCALE GENOMIC DNA]</scope>
    <source>
        <strain evidence="8 9">CGMCC 4.5723</strain>
    </source>
</reference>
<organism evidence="8 9">
    <name type="scientific">Nocardiopsis flavescens</name>
    <dbReference type="NCBI Taxonomy" id="758803"/>
    <lineage>
        <taxon>Bacteria</taxon>
        <taxon>Bacillati</taxon>
        <taxon>Actinomycetota</taxon>
        <taxon>Actinomycetes</taxon>
        <taxon>Streptosporangiales</taxon>
        <taxon>Nocardiopsidaceae</taxon>
        <taxon>Nocardiopsis</taxon>
    </lineage>
</organism>
<protein>
    <recommendedName>
        <fullName evidence="6 7">Glutaminase</fullName>
        <ecNumber evidence="3 7">3.5.1.2</ecNumber>
    </recommendedName>
</protein>
<feature type="binding site" evidence="7">
    <location>
        <position position="72"/>
    </location>
    <ligand>
        <name>substrate</name>
    </ligand>
</feature>
<dbReference type="Proteomes" id="UP000184452">
    <property type="component" value="Unassembled WGS sequence"/>
</dbReference>
<dbReference type="HAMAP" id="MF_00313">
    <property type="entry name" value="Glutaminase"/>
    <property type="match status" value="1"/>
</dbReference>
<evidence type="ECO:0000256" key="7">
    <source>
        <dbReference type="HAMAP-Rule" id="MF_00313"/>
    </source>
</evidence>
<feature type="binding site" evidence="7">
    <location>
        <position position="122"/>
    </location>
    <ligand>
        <name>substrate</name>
    </ligand>
</feature>
<dbReference type="GO" id="GO:0006543">
    <property type="term" value="P:L-glutamine catabolic process"/>
    <property type="evidence" value="ECO:0007669"/>
    <property type="project" value="TreeGrafter"/>
</dbReference>
<comment type="catalytic activity">
    <reaction evidence="5 7">
        <text>L-glutamine + H2O = L-glutamate + NH4(+)</text>
        <dbReference type="Rhea" id="RHEA:15889"/>
        <dbReference type="ChEBI" id="CHEBI:15377"/>
        <dbReference type="ChEBI" id="CHEBI:28938"/>
        <dbReference type="ChEBI" id="CHEBI:29985"/>
        <dbReference type="ChEBI" id="CHEBI:58359"/>
        <dbReference type="EC" id="3.5.1.2"/>
    </reaction>
</comment>
<evidence type="ECO:0000313" key="9">
    <source>
        <dbReference type="Proteomes" id="UP000184452"/>
    </source>
</evidence>
<feature type="binding site" evidence="7">
    <location>
        <position position="197"/>
    </location>
    <ligand>
        <name>substrate</name>
    </ligand>
</feature>
<dbReference type="Gene3D" id="3.40.710.10">
    <property type="entry name" value="DD-peptidase/beta-lactamase superfamily"/>
    <property type="match status" value="1"/>
</dbReference>
<keyword evidence="7" id="KW-0007">Acetylation</keyword>
<evidence type="ECO:0000313" key="8">
    <source>
        <dbReference type="EMBL" id="SHJ99110.1"/>
    </source>
</evidence>
<sequence>MSGSARDDEVDLDDALTVVMARVRPHIGEGRVADYIPELGRVDPDRFGFAVATVDGRVHTVGDTDVRFSMQSITKVFTLALVTQKGDTHVWDRVHREPSGSAFNSLYQLEFENGIPRNPFINPGAIVVTDELLATTGDAFASLRGLLRAETGNPGLDADPVTARSEQATGERNRALAHLMAGFGNMRNPVPEALDHYFRQCSITITATELARAGLLLARHGRRADGSRMLDRNAARRIMAIMLTCGTYDAAGEFAYRVGLPCKSGVGGGILAIVPGRFSIAAWGPGLDAKGNSVTGSLALDTFTQATNCSVF</sequence>
<dbReference type="AlphaFoldDB" id="A0A1M6NTX5"/>
<feature type="binding site" evidence="7">
    <location>
        <position position="266"/>
    </location>
    <ligand>
        <name>substrate</name>
    </ligand>
</feature>
<dbReference type="GO" id="GO:0006537">
    <property type="term" value="P:glutamate biosynthetic process"/>
    <property type="evidence" value="ECO:0007669"/>
    <property type="project" value="TreeGrafter"/>
</dbReference>